<evidence type="ECO:0000313" key="3">
    <source>
        <dbReference type="Proteomes" id="UP000230233"/>
    </source>
</evidence>
<feature type="region of interest" description="Disordered" evidence="1">
    <location>
        <begin position="189"/>
        <end position="308"/>
    </location>
</feature>
<evidence type="ECO:0000256" key="1">
    <source>
        <dbReference type="SAM" id="MobiDB-lite"/>
    </source>
</evidence>
<accession>A0A2G5SJZ3</accession>
<reference evidence="3" key="1">
    <citation type="submission" date="2017-10" db="EMBL/GenBank/DDBJ databases">
        <title>Rapid genome shrinkage in a self-fertile nematode reveals novel sperm competition proteins.</title>
        <authorList>
            <person name="Yin D."/>
            <person name="Schwarz E.M."/>
            <person name="Thomas C.G."/>
            <person name="Felde R.L."/>
            <person name="Korf I.F."/>
            <person name="Cutter A.D."/>
            <person name="Schartner C.M."/>
            <person name="Ralston E.J."/>
            <person name="Meyer B.J."/>
            <person name="Haag E.S."/>
        </authorList>
    </citation>
    <scope>NUCLEOTIDE SEQUENCE [LARGE SCALE GENOMIC DNA]</scope>
    <source>
        <strain evidence="3">JU1422</strain>
    </source>
</reference>
<feature type="compositionally biased region" description="Polar residues" evidence="1">
    <location>
        <begin position="641"/>
        <end position="653"/>
    </location>
</feature>
<dbReference type="STRING" id="1611254.A0A2G5SJZ3"/>
<feature type="region of interest" description="Disordered" evidence="1">
    <location>
        <begin position="69"/>
        <end position="103"/>
    </location>
</feature>
<dbReference type="EMBL" id="PDUG01000006">
    <property type="protein sequence ID" value="PIC15424.1"/>
    <property type="molecule type" value="Genomic_DNA"/>
</dbReference>
<dbReference type="AlphaFoldDB" id="A0A2G5SJZ3"/>
<protein>
    <submittedName>
        <fullName evidence="2">Uncharacterized protein</fullName>
    </submittedName>
</protein>
<feature type="compositionally biased region" description="Low complexity" evidence="1">
    <location>
        <begin position="222"/>
        <end position="236"/>
    </location>
</feature>
<gene>
    <name evidence="2" type="primary">Cni-ain-1</name>
    <name evidence="2" type="synonym">Cnig_chr_X.g22403</name>
    <name evidence="2" type="ORF">B9Z55_022403</name>
</gene>
<comment type="caution">
    <text evidence="2">The sequence shown here is derived from an EMBL/GenBank/DDBJ whole genome shotgun (WGS) entry which is preliminary data.</text>
</comment>
<sequence>MLYCSSTCQTTLINHCISFLRLFYSFQNQSPSFIDNHFFYFQLTSNSDRQSAINATMESLERSLNNISIDDSSWRPHDQQQPQQSVWSNGGVPPQPGRGPGGGAVWAPPVPQFQNRPPWQQEPNDMAFPEQNVNETLGLGGMPPSQTPQWGGMPNSEYDNKQIWADPASDVQYPPPPAHAPFGALNGIGGPTGDWSMGSQPNHQPWSNGGMGKESDEFWKNQPPHQQPQYPMPLLQGAWNPRGMNHGPPGQGARGGPMMQQQDYQGGWGGPNNMGGNKQMNRQWGHDNNRGMQMGQRNGRPNHNQGRYNANIDVSVPPPMDMHGGMGGNMRNMGGPPNGNHGWKNNGGMGGGGGGGRYGGNNYNNRGGGNMGHQGGNQGGNNMWNNGGGGNGGNQGSMQQYGMGDQSGSQFSVGGAADDLTLSVWHDPNGELKKWQRDTGVSYWGDPEKQNDKTINLWLVAEGADEDLETALNRCPVPQKKEYGGEDTNQRFPFPIPAKRPIVVTGWGELPENDPNNPNKTESNIFEETNRWNDVATEQNPWYLPNHNANNFSADNTTGSWVQGGTIPINEPGNHINIPEMLKNAVEKGYLDQCVPMLANLPQTVLKYVNMLLVKIPALESVEDELKQIVESSRPDDNTEIDPQNQQKYMNDSQKLEHNRLIIEVTTARIEVQDYSKKVNRALIEAGIVHPQEQRAPAAAASSEEYHYSFLE</sequence>
<feature type="compositionally biased region" description="Polar residues" evidence="1">
    <location>
        <begin position="295"/>
        <end position="308"/>
    </location>
</feature>
<proteinExistence type="predicted"/>
<feature type="region of interest" description="Disordered" evidence="1">
    <location>
        <begin position="630"/>
        <end position="653"/>
    </location>
</feature>
<feature type="compositionally biased region" description="Polar residues" evidence="1">
    <location>
        <begin position="197"/>
        <end position="207"/>
    </location>
</feature>
<dbReference type="OrthoDB" id="5818689at2759"/>
<name>A0A2G5SJZ3_9PELO</name>
<feature type="compositionally biased region" description="Polar residues" evidence="1">
    <location>
        <begin position="79"/>
        <end position="88"/>
    </location>
</feature>
<keyword evidence="3" id="KW-1185">Reference proteome</keyword>
<organism evidence="2 3">
    <name type="scientific">Caenorhabditis nigoni</name>
    <dbReference type="NCBI Taxonomy" id="1611254"/>
    <lineage>
        <taxon>Eukaryota</taxon>
        <taxon>Metazoa</taxon>
        <taxon>Ecdysozoa</taxon>
        <taxon>Nematoda</taxon>
        <taxon>Chromadorea</taxon>
        <taxon>Rhabditida</taxon>
        <taxon>Rhabditina</taxon>
        <taxon>Rhabditomorpha</taxon>
        <taxon>Rhabditoidea</taxon>
        <taxon>Rhabditidae</taxon>
        <taxon>Peloderinae</taxon>
        <taxon>Caenorhabditis</taxon>
    </lineage>
</organism>
<evidence type="ECO:0000313" key="2">
    <source>
        <dbReference type="EMBL" id="PIC15424.1"/>
    </source>
</evidence>
<dbReference type="Proteomes" id="UP000230233">
    <property type="component" value="Chromosome X"/>
</dbReference>